<evidence type="ECO:0000313" key="2">
    <source>
        <dbReference type="EMBL" id="KAK7328454.1"/>
    </source>
</evidence>
<feature type="compositionally biased region" description="Basic and acidic residues" evidence="1">
    <location>
        <begin position="185"/>
        <end position="195"/>
    </location>
</feature>
<accession>A0AAN9L3A6</accession>
<proteinExistence type="predicted"/>
<protein>
    <submittedName>
        <fullName evidence="2">Uncharacterized protein</fullName>
    </submittedName>
</protein>
<comment type="caution">
    <text evidence="2">The sequence shown here is derived from an EMBL/GenBank/DDBJ whole genome shotgun (WGS) entry which is preliminary data.</text>
</comment>
<dbReference type="Proteomes" id="UP001367508">
    <property type="component" value="Unassembled WGS sequence"/>
</dbReference>
<evidence type="ECO:0000256" key="1">
    <source>
        <dbReference type="SAM" id="MobiDB-lite"/>
    </source>
</evidence>
<dbReference type="AlphaFoldDB" id="A0AAN9L3A6"/>
<keyword evidence="3" id="KW-1185">Reference proteome</keyword>
<name>A0AAN9L3A6_CANGL</name>
<evidence type="ECO:0000313" key="3">
    <source>
        <dbReference type="Proteomes" id="UP001367508"/>
    </source>
</evidence>
<organism evidence="2 3">
    <name type="scientific">Canavalia gladiata</name>
    <name type="common">Sword bean</name>
    <name type="synonym">Dolichos gladiatus</name>
    <dbReference type="NCBI Taxonomy" id="3824"/>
    <lineage>
        <taxon>Eukaryota</taxon>
        <taxon>Viridiplantae</taxon>
        <taxon>Streptophyta</taxon>
        <taxon>Embryophyta</taxon>
        <taxon>Tracheophyta</taxon>
        <taxon>Spermatophyta</taxon>
        <taxon>Magnoliopsida</taxon>
        <taxon>eudicotyledons</taxon>
        <taxon>Gunneridae</taxon>
        <taxon>Pentapetalae</taxon>
        <taxon>rosids</taxon>
        <taxon>fabids</taxon>
        <taxon>Fabales</taxon>
        <taxon>Fabaceae</taxon>
        <taxon>Papilionoideae</taxon>
        <taxon>50 kb inversion clade</taxon>
        <taxon>NPAAA clade</taxon>
        <taxon>indigoferoid/millettioid clade</taxon>
        <taxon>Phaseoleae</taxon>
        <taxon>Canavalia</taxon>
    </lineage>
</organism>
<reference evidence="2 3" key="1">
    <citation type="submission" date="2024-01" db="EMBL/GenBank/DDBJ databases">
        <title>The genomes of 5 underutilized Papilionoideae crops provide insights into root nodulation and disease resistanc.</title>
        <authorList>
            <person name="Jiang F."/>
        </authorList>
    </citation>
    <scope>NUCLEOTIDE SEQUENCE [LARGE SCALE GENOMIC DNA]</scope>
    <source>
        <strain evidence="2">LVBAO_FW01</strain>
        <tissue evidence="2">Leaves</tissue>
    </source>
</reference>
<sequence length="204" mass="23820">MLTRAWRSSLQQSSAIFKCIELHDPTRNVIVYRSTCRHFIELENISTDPDKGFFPKSLKALVNTNKLMTKAKLLEFERRMVLRARDWNETSNIWFLVKRQSKTCEFSLGVAMRMHARTLTGVSCMRSKLQRTPSLRLPPVVLRWSCNPEVAGKQRFNHMPSYKNLGERRPMSKNRVHGCHAGTPNKEKGVYGERGTHRRRYDLK</sequence>
<dbReference type="EMBL" id="JAYMYQ010000005">
    <property type="protein sequence ID" value="KAK7328454.1"/>
    <property type="molecule type" value="Genomic_DNA"/>
</dbReference>
<feature type="region of interest" description="Disordered" evidence="1">
    <location>
        <begin position="160"/>
        <end position="204"/>
    </location>
</feature>
<gene>
    <name evidence="2" type="ORF">VNO77_22560</name>
</gene>